<dbReference type="SUPFAM" id="SSF55073">
    <property type="entry name" value="Nucleotide cyclase"/>
    <property type="match status" value="1"/>
</dbReference>
<dbReference type="PROSITE" id="PS50887">
    <property type="entry name" value="GGDEF"/>
    <property type="match status" value="1"/>
</dbReference>
<dbReference type="Gene3D" id="2.60.40.10">
    <property type="entry name" value="Immunoglobulins"/>
    <property type="match status" value="1"/>
</dbReference>
<accession>A0A8A4TJ62</accession>
<dbReference type="Gene3D" id="3.30.70.270">
    <property type="match status" value="1"/>
</dbReference>
<dbReference type="InterPro" id="IPR029787">
    <property type="entry name" value="Nucleotide_cyclase"/>
</dbReference>
<dbReference type="KEGG" id="scor:J3U87_28720"/>
<evidence type="ECO:0000313" key="5">
    <source>
        <dbReference type="EMBL" id="QTD49590.1"/>
    </source>
</evidence>
<evidence type="ECO:0000313" key="6">
    <source>
        <dbReference type="Proteomes" id="UP000663929"/>
    </source>
</evidence>
<dbReference type="SMART" id="SM00267">
    <property type="entry name" value="GGDEF"/>
    <property type="match status" value="1"/>
</dbReference>
<evidence type="ECO:0000256" key="1">
    <source>
        <dbReference type="ARBA" id="ARBA00012528"/>
    </source>
</evidence>
<dbReference type="Gene3D" id="2.130.10.10">
    <property type="entry name" value="YVTN repeat-like/Quinoprotein amine dehydrogenase"/>
    <property type="match status" value="2"/>
</dbReference>
<dbReference type="Pfam" id="PF00990">
    <property type="entry name" value="GGDEF"/>
    <property type="match status" value="1"/>
</dbReference>
<dbReference type="InterPro" id="IPR013783">
    <property type="entry name" value="Ig-like_fold"/>
</dbReference>
<dbReference type="InterPro" id="IPR050469">
    <property type="entry name" value="Diguanylate_Cyclase"/>
</dbReference>
<feature type="transmembrane region" description="Helical" evidence="3">
    <location>
        <begin position="793"/>
        <end position="811"/>
    </location>
</feature>
<dbReference type="PANTHER" id="PTHR45138:SF9">
    <property type="entry name" value="DIGUANYLATE CYCLASE DGCM-RELATED"/>
    <property type="match status" value="1"/>
</dbReference>
<dbReference type="EC" id="2.7.7.65" evidence="1"/>
<dbReference type="Proteomes" id="UP000663929">
    <property type="component" value="Chromosome"/>
</dbReference>
<evidence type="ECO:0000256" key="2">
    <source>
        <dbReference type="ARBA" id="ARBA00034247"/>
    </source>
</evidence>
<evidence type="ECO:0000259" key="4">
    <source>
        <dbReference type="PROSITE" id="PS50887"/>
    </source>
</evidence>
<evidence type="ECO:0000256" key="3">
    <source>
        <dbReference type="SAM" id="Phobius"/>
    </source>
</evidence>
<dbReference type="PANTHER" id="PTHR45138">
    <property type="entry name" value="REGULATORY COMPONENTS OF SENSORY TRANSDUCTION SYSTEM"/>
    <property type="match status" value="1"/>
</dbReference>
<dbReference type="InterPro" id="IPR011110">
    <property type="entry name" value="Reg_prop"/>
</dbReference>
<dbReference type="Gene3D" id="3.30.450.40">
    <property type="match status" value="1"/>
</dbReference>
<dbReference type="Pfam" id="PF13185">
    <property type="entry name" value="GAF_2"/>
    <property type="match status" value="1"/>
</dbReference>
<feature type="domain" description="GGDEF" evidence="4">
    <location>
        <begin position="1014"/>
        <end position="1148"/>
    </location>
</feature>
<keyword evidence="3" id="KW-0472">Membrane</keyword>
<reference evidence="5" key="1">
    <citation type="submission" date="2021-03" db="EMBL/GenBank/DDBJ databases">
        <title>Acanthopleuribacteraceae sp. M133.</title>
        <authorList>
            <person name="Wang G."/>
        </authorList>
    </citation>
    <scope>NUCLEOTIDE SEQUENCE</scope>
    <source>
        <strain evidence="5">M133</strain>
    </source>
</reference>
<dbReference type="Pfam" id="PF07494">
    <property type="entry name" value="Reg_prop"/>
    <property type="match status" value="8"/>
</dbReference>
<organism evidence="5 6">
    <name type="scientific">Sulfidibacter corallicola</name>
    <dbReference type="NCBI Taxonomy" id="2818388"/>
    <lineage>
        <taxon>Bacteria</taxon>
        <taxon>Pseudomonadati</taxon>
        <taxon>Acidobacteriota</taxon>
        <taxon>Holophagae</taxon>
        <taxon>Acanthopleuribacterales</taxon>
        <taxon>Acanthopleuribacteraceae</taxon>
        <taxon>Sulfidibacter</taxon>
    </lineage>
</organism>
<dbReference type="FunFam" id="3.30.70.270:FF:000001">
    <property type="entry name" value="Diguanylate cyclase domain protein"/>
    <property type="match status" value="1"/>
</dbReference>
<name>A0A8A4TJ62_SULCO</name>
<dbReference type="RefSeq" id="WP_237379221.1">
    <property type="nucleotide sequence ID" value="NZ_CP071793.1"/>
</dbReference>
<dbReference type="InterPro" id="IPR003018">
    <property type="entry name" value="GAF"/>
</dbReference>
<keyword evidence="3" id="KW-0812">Transmembrane</keyword>
<proteinExistence type="predicted"/>
<dbReference type="InterPro" id="IPR011123">
    <property type="entry name" value="Y_Y_Y"/>
</dbReference>
<dbReference type="SMART" id="SM00065">
    <property type="entry name" value="GAF"/>
    <property type="match status" value="1"/>
</dbReference>
<protein>
    <recommendedName>
        <fullName evidence="1">diguanylate cyclase</fullName>
        <ecNumber evidence="1">2.7.7.65</ecNumber>
    </recommendedName>
</protein>
<dbReference type="InterPro" id="IPR015943">
    <property type="entry name" value="WD40/YVTN_repeat-like_dom_sf"/>
</dbReference>
<comment type="catalytic activity">
    <reaction evidence="2">
        <text>2 GTP = 3',3'-c-di-GMP + 2 diphosphate</text>
        <dbReference type="Rhea" id="RHEA:24898"/>
        <dbReference type="ChEBI" id="CHEBI:33019"/>
        <dbReference type="ChEBI" id="CHEBI:37565"/>
        <dbReference type="ChEBI" id="CHEBI:58805"/>
        <dbReference type="EC" id="2.7.7.65"/>
    </reaction>
</comment>
<dbReference type="GO" id="GO:0052621">
    <property type="term" value="F:diguanylate cyclase activity"/>
    <property type="evidence" value="ECO:0007669"/>
    <property type="project" value="UniProtKB-EC"/>
</dbReference>
<dbReference type="NCBIfam" id="TIGR00254">
    <property type="entry name" value="GGDEF"/>
    <property type="match status" value="1"/>
</dbReference>
<dbReference type="InterPro" id="IPR029016">
    <property type="entry name" value="GAF-like_dom_sf"/>
</dbReference>
<gene>
    <name evidence="5" type="ORF">J3U87_28720</name>
</gene>
<dbReference type="SUPFAM" id="SSF63829">
    <property type="entry name" value="Calcium-dependent phosphotriesterase"/>
    <property type="match status" value="3"/>
</dbReference>
<dbReference type="Pfam" id="PF07495">
    <property type="entry name" value="Y_Y_Y"/>
    <property type="match status" value="1"/>
</dbReference>
<dbReference type="EMBL" id="CP071793">
    <property type="protein sequence ID" value="QTD49590.1"/>
    <property type="molecule type" value="Genomic_DNA"/>
</dbReference>
<keyword evidence="3" id="KW-1133">Transmembrane helix</keyword>
<dbReference type="InterPro" id="IPR000160">
    <property type="entry name" value="GGDEF_dom"/>
</dbReference>
<keyword evidence="6" id="KW-1185">Reference proteome</keyword>
<sequence length="1160" mass="132483">MLSAMGLLAASLCPSHAEIQSLKFDHISIEQGLSQSSVFSATQDSRGFLWFGTQDGLNRFDGHQFVVYSHHPEDENTLSDNNILCLLATENDLWIGTEGGGLNRLNLERDQIMRFRFHKDRPRGLPSDVVNDLLAESDERIWVATDNGLAVFHLPTGQFKTFRHHRDNPTSLSANQVTSLEMDDEGFIWVGTREGGLNRLDPATGRFRRFRHHPNQDNSLCNDQILHLARDKSGMIWVATQRGLSRLNPHNYFFLNFTHQPDTPNSLSDNTVHTVLEDSKGRLWVGTQNGLNYLDPTQQEFFRHYARVSAPKSLSESNVRMLFEDRSGLLWVGTANGGLNKFNSRHSEFQHIRLLPNTKNTLTNPVVWSILEDHLGFLWIATEKGLNRLDPQTDRYEHFLHDPKDPTSLSDDVVRVVLEDFRNQIWVGTELGGLNRFERENETFLRYGYDPENPKNPSGKSILCMTEDHQNRLWIGTKDGGLNRYDPNRDQFVPYTHDPNNPHSISDNSVYSLYADGNDTLWLGTLGGMNRLDMNTGRFEAFRYEPKNPNSLSNDGVGVIVPDLQGEIWIGTDRGLNLFHRDTNSFTRFTTEDGLPNNFIYGIMVDSAGLLWISTNRGLSRMDPLTRNFRNFDTLDGLQSNEFNTGAYASDRTGRFFFGGVNGISVFHPLLIQENNYVPPIVFTEFRVFDDPIKSSRKAGGLPVLHLSHNDNFFSFEYVALDYNIPQKNRYKYKLEGFDKSWNDVGNRRYGSYTNLRGGLYTLRVLGSNNDGVWNEEGTAVRLIVTPPPWLSIWAYAGYAGIGLFLIYITVRYKTRRQALILSETLRQITHDLSHTLDLDLVMNQLLDHLLRVVPYERATVFLEQENRFDPVVTRTREGSLICAPTYAMESQIIADLLEKEDTIFIGNTRDMFARMEGSGKLAIRTVLAIPIEVNHRIIGTVQLYHHLNEAFKRDTIDLAVTLVNQAGIAIENARLFSQVKRLATTDELTGIFNRRYFFELAEREFERASRYRKNLSLIMFDIDHFKRVNDTYGHQTGDSVIQFIAETILGQLRKSDLMARFGGEEFIVLLPETDPENARLVANRLHQSLRKRFTTRPPSNIPRVTASFGVVTIHDNVRDLEALIEEADRALYQAKAAGRDQVVVYEPREGSRIQVTNPN</sequence>
<dbReference type="SUPFAM" id="SSF55781">
    <property type="entry name" value="GAF domain-like"/>
    <property type="match status" value="1"/>
</dbReference>
<dbReference type="AlphaFoldDB" id="A0A8A4TJ62"/>
<dbReference type="InterPro" id="IPR043128">
    <property type="entry name" value="Rev_trsase/Diguanyl_cyclase"/>
</dbReference>
<dbReference type="CDD" id="cd01949">
    <property type="entry name" value="GGDEF"/>
    <property type="match status" value="1"/>
</dbReference>